<dbReference type="Pfam" id="PF13511">
    <property type="entry name" value="DUF4124"/>
    <property type="match status" value="1"/>
</dbReference>
<dbReference type="Pfam" id="PF04355">
    <property type="entry name" value="BamE"/>
    <property type="match status" value="1"/>
</dbReference>
<dbReference type="AlphaFoldDB" id="B8GUW6"/>
<feature type="domain" description="Outer membrane protein assembly factor BamE" evidence="3">
    <location>
        <begin position="105"/>
        <end position="156"/>
    </location>
</feature>
<feature type="compositionally biased region" description="Basic and acidic residues" evidence="1">
    <location>
        <begin position="78"/>
        <end position="96"/>
    </location>
</feature>
<evidence type="ECO:0000313" key="6">
    <source>
        <dbReference type="Proteomes" id="UP000002383"/>
    </source>
</evidence>
<dbReference type="GO" id="GO:0019867">
    <property type="term" value="C:outer membrane"/>
    <property type="evidence" value="ECO:0007669"/>
    <property type="project" value="InterPro"/>
</dbReference>
<dbReference type="RefSeq" id="WP_012636966.1">
    <property type="nucleotide sequence ID" value="NC_011901.1"/>
</dbReference>
<accession>B8GUW6</accession>
<evidence type="ECO:0000313" key="5">
    <source>
        <dbReference type="EMBL" id="ACL71477.1"/>
    </source>
</evidence>
<evidence type="ECO:0000259" key="3">
    <source>
        <dbReference type="Pfam" id="PF04355"/>
    </source>
</evidence>
<sequence precursor="true">MLQTKNPLITISFICLLGISSGAHSQVYRCEVNGQTVFSQTPCAPEAEAIRTEPTAPSAAPRGLRPGEIQNLRQQSSRTDRERARAAEHNASERDRARLEEATRARQVVPGMTPEQVRRAWGSPSRVNVTDSRYSYNEQWVYERENYRRDYVHFRNGLVTSVSR</sequence>
<dbReference type="KEGG" id="tgr:Tgr7_0379"/>
<feature type="domain" description="DUF4124" evidence="4">
    <location>
        <begin position="15"/>
        <end position="61"/>
    </location>
</feature>
<proteinExistence type="predicted"/>
<dbReference type="InterPro" id="IPR025392">
    <property type="entry name" value="DUF4124"/>
</dbReference>
<reference evidence="5 6" key="1">
    <citation type="journal article" date="2011" name="Stand. Genomic Sci.">
        <title>Complete genome sequence of 'Thioalkalivibrio sulfidophilus' HL-EbGr7.</title>
        <authorList>
            <person name="Muyzer G."/>
            <person name="Sorokin D.Y."/>
            <person name="Mavromatis K."/>
            <person name="Lapidus A."/>
            <person name="Clum A."/>
            <person name="Ivanova N."/>
            <person name="Pati A."/>
            <person name="d'Haeseleer P."/>
            <person name="Woyke T."/>
            <person name="Kyrpides N.C."/>
        </authorList>
    </citation>
    <scope>NUCLEOTIDE SEQUENCE [LARGE SCALE GENOMIC DNA]</scope>
    <source>
        <strain evidence="5 6">HL-EbGR7</strain>
    </source>
</reference>
<dbReference type="OrthoDB" id="6306890at2"/>
<keyword evidence="2" id="KW-0732">Signal</keyword>
<evidence type="ECO:0000256" key="2">
    <source>
        <dbReference type="SAM" id="SignalP"/>
    </source>
</evidence>
<dbReference type="HOGENOM" id="CLU_1823998_0_0_6"/>
<dbReference type="eggNOG" id="ENOG5033CWD">
    <property type="taxonomic scope" value="Bacteria"/>
</dbReference>
<feature type="signal peptide" evidence="2">
    <location>
        <begin position="1"/>
        <end position="25"/>
    </location>
</feature>
<protein>
    <submittedName>
        <fullName evidence="5">Uncharacterized protein</fullName>
    </submittedName>
</protein>
<dbReference type="STRING" id="396588.Tgr7_0379"/>
<name>B8GUW6_THISH</name>
<dbReference type="Proteomes" id="UP000002383">
    <property type="component" value="Chromosome"/>
</dbReference>
<feature type="region of interest" description="Disordered" evidence="1">
    <location>
        <begin position="50"/>
        <end position="96"/>
    </location>
</feature>
<organism evidence="5 6">
    <name type="scientific">Thioalkalivibrio sulfidiphilus (strain HL-EbGR7)</name>
    <dbReference type="NCBI Taxonomy" id="396588"/>
    <lineage>
        <taxon>Bacteria</taxon>
        <taxon>Pseudomonadati</taxon>
        <taxon>Pseudomonadota</taxon>
        <taxon>Gammaproteobacteria</taxon>
        <taxon>Chromatiales</taxon>
        <taxon>Ectothiorhodospiraceae</taxon>
        <taxon>Thioalkalivibrio</taxon>
    </lineage>
</organism>
<evidence type="ECO:0000259" key="4">
    <source>
        <dbReference type="Pfam" id="PF13511"/>
    </source>
</evidence>
<dbReference type="EMBL" id="CP001339">
    <property type="protein sequence ID" value="ACL71477.1"/>
    <property type="molecule type" value="Genomic_DNA"/>
</dbReference>
<keyword evidence="6" id="KW-1185">Reference proteome</keyword>
<dbReference type="InterPro" id="IPR007450">
    <property type="entry name" value="BamE_dom"/>
</dbReference>
<feature type="chain" id="PRO_5002873331" evidence="2">
    <location>
        <begin position="26"/>
        <end position="164"/>
    </location>
</feature>
<gene>
    <name evidence="5" type="ordered locus">Tgr7_0379</name>
</gene>
<evidence type="ECO:0000256" key="1">
    <source>
        <dbReference type="SAM" id="MobiDB-lite"/>
    </source>
</evidence>